<sequence>MSKRLGVLIAALAACGCAAVAHACPGTAGDAAQHVLDPVPPALRTLADSVAEGGYSGFRTVGGSGDRVEAIAKRSGFPVRVAIHLKTGTIREIRDGDSRANQMASGE</sequence>
<evidence type="ECO:0000313" key="2">
    <source>
        <dbReference type="EMBL" id="AWK86011.1"/>
    </source>
</evidence>
<dbReference type="KEGG" id="azz:DEW08_06860"/>
<dbReference type="Proteomes" id="UP000245629">
    <property type="component" value="Chromosome 2"/>
</dbReference>
<protein>
    <recommendedName>
        <fullName evidence="4">PepSY domain-containing protein</fullName>
    </recommendedName>
</protein>
<organism evidence="2 3">
    <name type="scientific">Azospirillum thermophilum</name>
    <dbReference type="NCBI Taxonomy" id="2202148"/>
    <lineage>
        <taxon>Bacteria</taxon>
        <taxon>Pseudomonadati</taxon>
        <taxon>Pseudomonadota</taxon>
        <taxon>Alphaproteobacteria</taxon>
        <taxon>Rhodospirillales</taxon>
        <taxon>Azospirillaceae</taxon>
        <taxon>Azospirillum</taxon>
    </lineage>
</organism>
<evidence type="ECO:0008006" key="4">
    <source>
        <dbReference type="Google" id="ProtNLM"/>
    </source>
</evidence>
<accession>A0A2S2CNC4</accession>
<name>A0A2S2CNC4_9PROT</name>
<dbReference type="RefSeq" id="WP_109325647.1">
    <property type="nucleotide sequence ID" value="NZ_CP029353.1"/>
</dbReference>
<feature type="chain" id="PRO_5015708655" description="PepSY domain-containing protein" evidence="1">
    <location>
        <begin position="24"/>
        <end position="107"/>
    </location>
</feature>
<keyword evidence="3" id="KW-1185">Reference proteome</keyword>
<dbReference type="PROSITE" id="PS51257">
    <property type="entry name" value="PROKAR_LIPOPROTEIN"/>
    <property type="match status" value="1"/>
</dbReference>
<proteinExistence type="predicted"/>
<feature type="signal peptide" evidence="1">
    <location>
        <begin position="1"/>
        <end position="23"/>
    </location>
</feature>
<gene>
    <name evidence="2" type="ORF">DEW08_06860</name>
</gene>
<evidence type="ECO:0000256" key="1">
    <source>
        <dbReference type="SAM" id="SignalP"/>
    </source>
</evidence>
<dbReference type="AlphaFoldDB" id="A0A2S2CNC4"/>
<keyword evidence="1" id="KW-0732">Signal</keyword>
<dbReference type="EMBL" id="CP029353">
    <property type="protein sequence ID" value="AWK86011.1"/>
    <property type="molecule type" value="Genomic_DNA"/>
</dbReference>
<reference evidence="3" key="1">
    <citation type="submission" date="2018-05" db="EMBL/GenBank/DDBJ databases">
        <title>Azospirillum thermophila sp. nov., a novel isolated from hot spring.</title>
        <authorList>
            <person name="Zhao Z."/>
        </authorList>
    </citation>
    <scope>NUCLEOTIDE SEQUENCE [LARGE SCALE GENOMIC DNA]</scope>
    <source>
        <strain evidence="3">CFH 70021</strain>
    </source>
</reference>
<evidence type="ECO:0000313" key="3">
    <source>
        <dbReference type="Proteomes" id="UP000245629"/>
    </source>
</evidence>